<reference evidence="2" key="2">
    <citation type="submission" date="2020-09" db="EMBL/GenBank/DDBJ databases">
        <authorList>
            <person name="Sun Q."/>
            <person name="Ohkuma M."/>
        </authorList>
    </citation>
    <scope>NUCLEOTIDE SEQUENCE</scope>
    <source>
        <strain evidence="2">JCM 4784</strain>
    </source>
</reference>
<organism evidence="2 3">
    <name type="scientific">Streptomyces longispororuber</name>
    <dbReference type="NCBI Taxonomy" id="68230"/>
    <lineage>
        <taxon>Bacteria</taxon>
        <taxon>Bacillati</taxon>
        <taxon>Actinomycetota</taxon>
        <taxon>Actinomycetes</taxon>
        <taxon>Kitasatosporales</taxon>
        <taxon>Streptomycetaceae</taxon>
        <taxon>Streptomyces</taxon>
    </lineage>
</organism>
<protein>
    <submittedName>
        <fullName evidence="2">Uncharacterized protein</fullName>
    </submittedName>
</protein>
<keyword evidence="3" id="KW-1185">Reference proteome</keyword>
<dbReference type="EMBL" id="BNBT01000002">
    <property type="protein sequence ID" value="GHE36128.1"/>
    <property type="molecule type" value="Genomic_DNA"/>
</dbReference>
<accession>A0A918Z6D6</accession>
<feature type="region of interest" description="Disordered" evidence="1">
    <location>
        <begin position="14"/>
        <end position="53"/>
    </location>
</feature>
<proteinExistence type="predicted"/>
<comment type="caution">
    <text evidence="2">The sequence shown here is derived from an EMBL/GenBank/DDBJ whole genome shotgun (WGS) entry which is preliminary data.</text>
</comment>
<dbReference type="AlphaFoldDB" id="A0A918Z6D6"/>
<sequence>MRDWCGPPPYACSTASTNSNLPGRGEDAAAASGSGPELRPSPRLSVPYRAPQVDRPEPSEVLVLFDTVIACVDARSADRADDVAWNALLGPSGLLASVTHSDVPDGCSAMLRCLS</sequence>
<gene>
    <name evidence="2" type="ORF">GCM10018785_02310</name>
</gene>
<dbReference type="Proteomes" id="UP000608024">
    <property type="component" value="Unassembled WGS sequence"/>
</dbReference>
<name>A0A918Z6D6_9ACTN</name>
<evidence type="ECO:0000313" key="2">
    <source>
        <dbReference type="EMBL" id="GHE36128.1"/>
    </source>
</evidence>
<reference evidence="2" key="1">
    <citation type="journal article" date="2014" name="Int. J. Syst. Evol. Microbiol.">
        <title>Complete genome sequence of Corynebacterium casei LMG S-19264T (=DSM 44701T), isolated from a smear-ripened cheese.</title>
        <authorList>
            <consortium name="US DOE Joint Genome Institute (JGI-PGF)"/>
            <person name="Walter F."/>
            <person name="Albersmeier A."/>
            <person name="Kalinowski J."/>
            <person name="Ruckert C."/>
        </authorList>
    </citation>
    <scope>NUCLEOTIDE SEQUENCE</scope>
    <source>
        <strain evidence="2">JCM 4784</strain>
    </source>
</reference>
<evidence type="ECO:0000256" key="1">
    <source>
        <dbReference type="SAM" id="MobiDB-lite"/>
    </source>
</evidence>
<evidence type="ECO:0000313" key="3">
    <source>
        <dbReference type="Proteomes" id="UP000608024"/>
    </source>
</evidence>